<dbReference type="Proteomes" id="UP000003505">
    <property type="component" value="Unassembled WGS sequence"/>
</dbReference>
<accession>C9LTK0</accession>
<gene>
    <name evidence="1" type="ORF">SELSPUOL_01011</name>
</gene>
<organism evidence="1 2">
    <name type="scientific">Selenomonas sputigena (strain ATCC 35185 / DSM 20758 / CCUG 44933 / VPI D19B-28)</name>
    <dbReference type="NCBI Taxonomy" id="546271"/>
    <lineage>
        <taxon>Bacteria</taxon>
        <taxon>Bacillati</taxon>
        <taxon>Bacillota</taxon>
        <taxon>Negativicutes</taxon>
        <taxon>Selenomonadales</taxon>
        <taxon>Selenomonadaceae</taxon>
        <taxon>Selenomonas</taxon>
    </lineage>
</organism>
<protein>
    <submittedName>
        <fullName evidence="1">Uncharacterized protein</fullName>
    </submittedName>
</protein>
<reference evidence="1 2" key="1">
    <citation type="submission" date="2009-09" db="EMBL/GenBank/DDBJ databases">
        <authorList>
            <person name="Weinstock G."/>
            <person name="Sodergren E."/>
            <person name="Clifton S."/>
            <person name="Fulton L."/>
            <person name="Fulton B."/>
            <person name="Courtney L."/>
            <person name="Fronick C."/>
            <person name="Harrison M."/>
            <person name="Strong C."/>
            <person name="Farmer C."/>
            <person name="Delahaunty K."/>
            <person name="Markovic C."/>
            <person name="Hall O."/>
            <person name="Minx P."/>
            <person name="Tomlinson C."/>
            <person name="Mitreva M."/>
            <person name="Nelson J."/>
            <person name="Hou S."/>
            <person name="Wollam A."/>
            <person name="Pepin K.H."/>
            <person name="Johnson M."/>
            <person name="Bhonagiri V."/>
            <person name="Nash W.E."/>
            <person name="Warren W."/>
            <person name="Chinwalla A."/>
            <person name="Mardis E.R."/>
            <person name="Wilson R.K."/>
        </authorList>
    </citation>
    <scope>NUCLEOTIDE SEQUENCE [LARGE SCALE GENOMIC DNA]</scope>
    <source>
        <strain evidence="2">ATCC 35185 / DSM 20758 / VPI D19B-28</strain>
    </source>
</reference>
<dbReference type="EMBL" id="ACKP02000015">
    <property type="protein sequence ID" value="EEX77734.1"/>
    <property type="molecule type" value="Genomic_DNA"/>
</dbReference>
<evidence type="ECO:0000313" key="1">
    <source>
        <dbReference type="EMBL" id="EEX77734.1"/>
    </source>
</evidence>
<comment type="caution">
    <text evidence="1">The sequence shown here is derived from an EMBL/GenBank/DDBJ whole genome shotgun (WGS) entry which is preliminary data.</text>
</comment>
<name>C9LTK0_SELS3</name>
<evidence type="ECO:0000313" key="2">
    <source>
        <dbReference type="Proteomes" id="UP000003505"/>
    </source>
</evidence>
<proteinExistence type="predicted"/>
<sequence length="58" mass="6428">MGLRLRLGILGLHAKILLFSLFAQSLLFPAKMRSCCMNRIGRQLYEIVAMDADSCGLA</sequence>
<dbReference type="AlphaFoldDB" id="C9LTK0"/>